<name>A0A2A8CZ48_9BACT</name>
<proteinExistence type="predicted"/>
<reference evidence="2 3" key="1">
    <citation type="submission" date="2017-10" db="EMBL/GenBank/DDBJ databases">
        <title>Draft genome of Longibacter Salinarum.</title>
        <authorList>
            <person name="Goh K.M."/>
            <person name="Shamsir M.S."/>
            <person name="Lim S.W."/>
        </authorList>
    </citation>
    <scope>NUCLEOTIDE SEQUENCE [LARGE SCALE GENOMIC DNA]</scope>
    <source>
        <strain evidence="2 3">KCTC 52045</strain>
    </source>
</reference>
<sequence length="88" mass="9693">MRMTGYKAKSRACSPHPSGAGRTGRPPFEQGSAQRKSVLRPFLGLTLWLSFRGKSRLLPGPVTSRLAPWKEAMRTTRDDQAVKPVTGL</sequence>
<feature type="region of interest" description="Disordered" evidence="1">
    <location>
        <begin position="69"/>
        <end position="88"/>
    </location>
</feature>
<feature type="region of interest" description="Disordered" evidence="1">
    <location>
        <begin position="1"/>
        <end position="35"/>
    </location>
</feature>
<protein>
    <submittedName>
        <fullName evidence="2">Uncharacterized protein</fullName>
    </submittedName>
</protein>
<dbReference type="EMBL" id="PDEQ01000003">
    <property type="protein sequence ID" value="PEN13883.1"/>
    <property type="molecule type" value="Genomic_DNA"/>
</dbReference>
<accession>A0A2A8CZ48</accession>
<feature type="compositionally biased region" description="Basic and acidic residues" evidence="1">
    <location>
        <begin position="71"/>
        <end position="81"/>
    </location>
</feature>
<dbReference type="AlphaFoldDB" id="A0A2A8CZ48"/>
<evidence type="ECO:0000256" key="1">
    <source>
        <dbReference type="SAM" id="MobiDB-lite"/>
    </source>
</evidence>
<organism evidence="2 3">
    <name type="scientific">Longibacter salinarum</name>
    <dbReference type="NCBI Taxonomy" id="1850348"/>
    <lineage>
        <taxon>Bacteria</taxon>
        <taxon>Pseudomonadati</taxon>
        <taxon>Rhodothermota</taxon>
        <taxon>Rhodothermia</taxon>
        <taxon>Rhodothermales</taxon>
        <taxon>Salisaetaceae</taxon>
        <taxon>Longibacter</taxon>
    </lineage>
</organism>
<dbReference type="Proteomes" id="UP000220102">
    <property type="component" value="Unassembled WGS sequence"/>
</dbReference>
<evidence type="ECO:0000313" key="3">
    <source>
        <dbReference type="Proteomes" id="UP000220102"/>
    </source>
</evidence>
<gene>
    <name evidence="2" type="ORF">CRI94_07440</name>
</gene>
<evidence type="ECO:0000313" key="2">
    <source>
        <dbReference type="EMBL" id="PEN13883.1"/>
    </source>
</evidence>
<keyword evidence="3" id="KW-1185">Reference proteome</keyword>
<comment type="caution">
    <text evidence="2">The sequence shown here is derived from an EMBL/GenBank/DDBJ whole genome shotgun (WGS) entry which is preliminary data.</text>
</comment>